<protein>
    <submittedName>
        <fullName evidence="1">GCN4-pII/Tumor necrosis factor ligand superfamily, Glucocorticoid-Induced TNF Receptor Ligand.95A</fullName>
    </submittedName>
</protein>
<dbReference type="EMBL" id="BK059132">
    <property type="protein sequence ID" value="DAE33277.1"/>
    <property type="molecule type" value="Genomic_DNA"/>
</dbReference>
<evidence type="ECO:0000313" key="1">
    <source>
        <dbReference type="EMBL" id="DAE33277.1"/>
    </source>
</evidence>
<name>A0A8S5RQC2_9VIRU</name>
<proteinExistence type="predicted"/>
<accession>A0A8S5RQC2</accession>
<organism evidence="1">
    <name type="scientific">virus sp. ctrcb4</name>
    <dbReference type="NCBI Taxonomy" id="2825824"/>
    <lineage>
        <taxon>Viruses</taxon>
    </lineage>
</organism>
<reference evidence="1" key="1">
    <citation type="journal article" date="2021" name="Proc. Natl. Acad. Sci. U.S.A.">
        <title>A Catalog of Tens of Thousands of Viruses from Human Metagenomes Reveals Hidden Associations with Chronic Diseases.</title>
        <authorList>
            <person name="Tisza M.J."/>
            <person name="Buck C.B."/>
        </authorList>
    </citation>
    <scope>NUCLEOTIDE SEQUENCE</scope>
    <source>
        <strain evidence="1">Ctrcb4</strain>
    </source>
</reference>
<sequence>MVKMEEMVKMERMEQMEKMVILMSHNQSLIITT</sequence>
<keyword evidence="1" id="KW-0675">Receptor</keyword>